<evidence type="ECO:0000256" key="1">
    <source>
        <dbReference type="ARBA" id="ARBA00023125"/>
    </source>
</evidence>
<dbReference type="GO" id="GO:0003677">
    <property type="term" value="F:DNA binding"/>
    <property type="evidence" value="ECO:0007669"/>
    <property type="project" value="UniProtKB-UniRule"/>
</dbReference>
<evidence type="ECO:0000313" key="5">
    <source>
        <dbReference type="Proteomes" id="UP000323664"/>
    </source>
</evidence>
<dbReference type="RefSeq" id="WP_123066958.1">
    <property type="nucleotide sequence ID" value="NZ_RIAS01000020.1"/>
</dbReference>
<keyword evidence="1 2" id="KW-0238">DNA-binding</keyword>
<dbReference type="AlphaFoldDB" id="A0A5M9X0B0"/>
<dbReference type="Gene3D" id="1.10.357.10">
    <property type="entry name" value="Tetracycline Repressor, domain 2"/>
    <property type="match status" value="1"/>
</dbReference>
<dbReference type="InterPro" id="IPR001647">
    <property type="entry name" value="HTH_TetR"/>
</dbReference>
<evidence type="ECO:0000256" key="2">
    <source>
        <dbReference type="PROSITE-ProRule" id="PRU00335"/>
    </source>
</evidence>
<protein>
    <submittedName>
        <fullName evidence="4">TetR/AcrR family transcriptional regulator</fullName>
    </submittedName>
</protein>
<dbReference type="OrthoDB" id="9810250at2"/>
<name>A0A5M9X0B0_PAEAM</name>
<evidence type="ECO:0000259" key="3">
    <source>
        <dbReference type="PROSITE" id="PS50977"/>
    </source>
</evidence>
<accession>A0A5M9X0B0</accession>
<sequence>MIAKKLINTHFFQCSIYYTRANLREALIDLLQHTTYALVNVTDIAKQAGVNRVTFYNHYSSKDELIEEILELLIEEYVALINKYEPAELELFIQLNYTHYDQHAKGYKLLLSEEFPEYKKIYIEHLQQSIRSILMKMRRNPNISDENYNFLIEWNVGGTLQTIHNYLKEETRPSPEILSQRVIWMTTSMFLD</sequence>
<organism evidence="4 5">
    <name type="scientific">Paenibacillus amylolyticus</name>
    <dbReference type="NCBI Taxonomy" id="1451"/>
    <lineage>
        <taxon>Bacteria</taxon>
        <taxon>Bacillati</taxon>
        <taxon>Bacillota</taxon>
        <taxon>Bacilli</taxon>
        <taxon>Bacillales</taxon>
        <taxon>Paenibacillaceae</taxon>
        <taxon>Paenibacillus</taxon>
    </lineage>
</organism>
<feature type="domain" description="HTH tetR-type" evidence="3">
    <location>
        <begin position="17"/>
        <end position="77"/>
    </location>
</feature>
<dbReference type="Proteomes" id="UP000323664">
    <property type="component" value="Unassembled WGS sequence"/>
</dbReference>
<dbReference type="InterPro" id="IPR039532">
    <property type="entry name" value="TetR_C_Firmicutes"/>
</dbReference>
<dbReference type="PANTHER" id="PTHR43479:SF11">
    <property type="entry name" value="ACREF_ENVCD OPERON REPRESSOR-RELATED"/>
    <property type="match status" value="1"/>
</dbReference>
<dbReference type="PROSITE" id="PS50977">
    <property type="entry name" value="HTH_TETR_2"/>
    <property type="match status" value="1"/>
</dbReference>
<feature type="DNA-binding region" description="H-T-H motif" evidence="2">
    <location>
        <begin position="40"/>
        <end position="59"/>
    </location>
</feature>
<dbReference type="InterPro" id="IPR050624">
    <property type="entry name" value="HTH-type_Tx_Regulator"/>
</dbReference>
<reference evidence="4 5" key="1">
    <citation type="journal article" date="2019" name="J. Ind. Microbiol. Biotechnol.">
        <title>Paenibacillus amylolyticus 27C64 has a diverse set of carbohydrate-active enzymes and complete pectin deconstruction system.</title>
        <authorList>
            <person name="Keggi C."/>
            <person name="Doran-Peterson J."/>
        </authorList>
    </citation>
    <scope>NUCLEOTIDE SEQUENCE [LARGE SCALE GENOMIC DNA]</scope>
    <source>
        <strain evidence="4 5">27C64</strain>
    </source>
</reference>
<dbReference type="PANTHER" id="PTHR43479">
    <property type="entry name" value="ACREF/ENVCD OPERON REPRESSOR-RELATED"/>
    <property type="match status" value="1"/>
</dbReference>
<gene>
    <name evidence="4" type="ORF">EC604_25980</name>
</gene>
<dbReference type="Pfam" id="PF14278">
    <property type="entry name" value="TetR_C_8"/>
    <property type="match status" value="1"/>
</dbReference>
<dbReference type="Pfam" id="PF00440">
    <property type="entry name" value="TetR_N"/>
    <property type="match status" value="1"/>
</dbReference>
<dbReference type="EMBL" id="RIAS01000020">
    <property type="protein sequence ID" value="KAA8787285.1"/>
    <property type="molecule type" value="Genomic_DNA"/>
</dbReference>
<proteinExistence type="predicted"/>
<evidence type="ECO:0000313" key="4">
    <source>
        <dbReference type="EMBL" id="KAA8787285.1"/>
    </source>
</evidence>
<dbReference type="SUPFAM" id="SSF46689">
    <property type="entry name" value="Homeodomain-like"/>
    <property type="match status" value="1"/>
</dbReference>
<comment type="caution">
    <text evidence="4">The sequence shown here is derived from an EMBL/GenBank/DDBJ whole genome shotgun (WGS) entry which is preliminary data.</text>
</comment>
<dbReference type="InterPro" id="IPR009057">
    <property type="entry name" value="Homeodomain-like_sf"/>
</dbReference>